<dbReference type="AlphaFoldDB" id="A0A6G7KCS4"/>
<comment type="cofactor">
    <cofactor evidence="8">
        <name>Mg(2+)</name>
        <dbReference type="ChEBI" id="CHEBI:18420"/>
    </cofactor>
    <text evidence="8">Divalent metal ions. Mg(2+) is the most effective.</text>
</comment>
<dbReference type="SUPFAM" id="SSF56784">
    <property type="entry name" value="HAD-like"/>
    <property type="match status" value="1"/>
</dbReference>
<feature type="binding site" evidence="8">
    <location>
        <position position="207"/>
    </location>
    <ligand>
        <name>Mg(2+)</name>
        <dbReference type="ChEBI" id="CHEBI:18420"/>
    </ligand>
</feature>
<feature type="active site" description="Proton donor" evidence="6">
    <location>
        <position position="12"/>
    </location>
</feature>
<feature type="active site" description="Nucleophile" evidence="6">
    <location>
        <position position="10"/>
    </location>
</feature>
<dbReference type="InterPro" id="IPR036412">
    <property type="entry name" value="HAD-like_sf"/>
</dbReference>
<evidence type="ECO:0000256" key="7">
    <source>
        <dbReference type="PIRSR" id="PIRSR000915-2"/>
    </source>
</evidence>
<evidence type="ECO:0000256" key="5">
    <source>
        <dbReference type="PIRNR" id="PIRNR000915"/>
    </source>
</evidence>
<proteinExistence type="inferred from homology"/>
<dbReference type="KEGG" id="jar:G7057_00120"/>
<keyword evidence="2 5" id="KW-0479">Metal-binding</keyword>
<dbReference type="FunFam" id="3.40.50.1000:FF:000053">
    <property type="entry name" value="TIGR01457 family HAD hydrolase"/>
    <property type="match status" value="1"/>
</dbReference>
<dbReference type="SFLD" id="SFLDS00003">
    <property type="entry name" value="Haloacid_Dehalogenase"/>
    <property type="match status" value="1"/>
</dbReference>
<evidence type="ECO:0000313" key="9">
    <source>
        <dbReference type="EMBL" id="QII83056.1"/>
    </source>
</evidence>
<dbReference type="CDD" id="cd07530">
    <property type="entry name" value="HAD_Pase_UmpH-like"/>
    <property type="match status" value="1"/>
</dbReference>
<dbReference type="GO" id="GO:0016791">
    <property type="term" value="F:phosphatase activity"/>
    <property type="evidence" value="ECO:0007669"/>
    <property type="project" value="TreeGrafter"/>
</dbReference>
<name>A0A6G7KCS4_9LACT</name>
<dbReference type="PIRSF" id="PIRSF000915">
    <property type="entry name" value="PGP-type_phosphatase"/>
    <property type="match status" value="1"/>
</dbReference>
<dbReference type="PANTHER" id="PTHR19288:SF46">
    <property type="entry name" value="HALOACID DEHALOGENASE-LIKE HYDROLASE DOMAIN-CONTAINING PROTEIN 2"/>
    <property type="match status" value="1"/>
</dbReference>
<evidence type="ECO:0000256" key="3">
    <source>
        <dbReference type="ARBA" id="ARBA00022801"/>
    </source>
</evidence>
<evidence type="ECO:0000256" key="6">
    <source>
        <dbReference type="PIRSR" id="PIRSR000915-1"/>
    </source>
</evidence>
<evidence type="ECO:0000256" key="8">
    <source>
        <dbReference type="PIRSR" id="PIRSR000915-3"/>
    </source>
</evidence>
<dbReference type="Pfam" id="PF13344">
    <property type="entry name" value="Hydrolase_6"/>
    <property type="match status" value="1"/>
</dbReference>
<keyword evidence="3 9" id="KW-0378">Hydrolase</keyword>
<reference evidence="9 10" key="1">
    <citation type="journal article" date="2017" name="Int. J. Syst. Evol. Microbiol.">
        <title>Jeotgalibaca porci sp. nov. and Jeotgalibaca arthritidis sp. nov., isolated from pigs, and emended description of the genus Jeotgalibaca.</title>
        <authorList>
            <person name="Zamora L."/>
            <person name="Perez-Sancho M."/>
            <person name="Dominguez L."/>
            <person name="Fernandez-Garayzabal J.F."/>
            <person name="Vela A.I."/>
        </authorList>
    </citation>
    <scope>NUCLEOTIDE SEQUENCE [LARGE SCALE GENOMIC DNA]</scope>
    <source>
        <strain evidence="9 10">CECT 9157</strain>
    </source>
</reference>
<evidence type="ECO:0000256" key="2">
    <source>
        <dbReference type="ARBA" id="ARBA00022723"/>
    </source>
</evidence>
<keyword evidence="4 5" id="KW-0460">Magnesium</keyword>
<evidence type="ECO:0000313" key="10">
    <source>
        <dbReference type="Proteomes" id="UP000501451"/>
    </source>
</evidence>
<dbReference type="InterPro" id="IPR006354">
    <property type="entry name" value="HAD-SF_hydro_IIA_hyp1"/>
</dbReference>
<dbReference type="EMBL" id="CP049740">
    <property type="protein sequence ID" value="QII83056.1"/>
    <property type="molecule type" value="Genomic_DNA"/>
</dbReference>
<comment type="function">
    <text evidence="5">Catalyzes the dephosphorylation of 2-6 carbon acid sugars in vitro.</text>
</comment>
<gene>
    <name evidence="9" type="ORF">G7057_00120</name>
</gene>
<dbReference type="EC" id="3.1.3.-" evidence="5"/>
<sequence length="256" mass="27862">MKAYKGYLIDLDGTMYSGTLPIPTAKPFIENLVAKDIPHLFLTNNATRTPEEVAAYLKEICDIDTTADHVYTSAIAAVDYVAKEHPAARTFIVGESALIKEAESKGLALTDQDADVVIQALDRTLTYDKLATANLAIRNGAVFIATNPDTSIPTEKGFLPGAGSLTAFLKTSTQKEPIVIGKPYAFIMDGALERLGLAKEDVVMVGDNYNTDILAGIHYDMDTILTLTGFTSREDLSYIDEKPTHIVNDLTEWVVL</sequence>
<evidence type="ECO:0000256" key="1">
    <source>
        <dbReference type="ARBA" id="ARBA00006696"/>
    </source>
</evidence>
<comment type="similarity">
    <text evidence="1 5">Belongs to the HAD-like hydrolase superfamily. NagD family.</text>
</comment>
<dbReference type="InterPro" id="IPR023214">
    <property type="entry name" value="HAD_sf"/>
</dbReference>
<dbReference type="GO" id="GO:0005737">
    <property type="term" value="C:cytoplasm"/>
    <property type="evidence" value="ECO:0007669"/>
    <property type="project" value="TreeGrafter"/>
</dbReference>
<protein>
    <recommendedName>
        <fullName evidence="5">Acid sugar phosphatase</fullName>
        <ecNumber evidence="5">3.1.3.-</ecNumber>
    </recommendedName>
</protein>
<feature type="binding site" evidence="8">
    <location>
        <position position="10"/>
    </location>
    <ligand>
        <name>Mg(2+)</name>
        <dbReference type="ChEBI" id="CHEBI:18420"/>
    </ligand>
</feature>
<dbReference type="Proteomes" id="UP000501451">
    <property type="component" value="Chromosome"/>
</dbReference>
<dbReference type="Pfam" id="PF13242">
    <property type="entry name" value="Hydrolase_like"/>
    <property type="match status" value="1"/>
</dbReference>
<dbReference type="InterPro" id="IPR006357">
    <property type="entry name" value="HAD-SF_hydro_IIA"/>
</dbReference>
<dbReference type="NCBIfam" id="TIGR01460">
    <property type="entry name" value="HAD-SF-IIA"/>
    <property type="match status" value="1"/>
</dbReference>
<dbReference type="SFLD" id="SFLDG01139">
    <property type="entry name" value="C2.A:_Pyridoxal_Phosphate_Phos"/>
    <property type="match status" value="1"/>
</dbReference>
<feature type="binding site" evidence="7">
    <location>
        <position position="182"/>
    </location>
    <ligand>
        <name>substrate</name>
    </ligand>
</feature>
<organism evidence="9 10">
    <name type="scientific">Jeotgalibaca arthritidis</name>
    <dbReference type="NCBI Taxonomy" id="1868794"/>
    <lineage>
        <taxon>Bacteria</taxon>
        <taxon>Bacillati</taxon>
        <taxon>Bacillota</taxon>
        <taxon>Bacilli</taxon>
        <taxon>Lactobacillales</taxon>
        <taxon>Carnobacteriaceae</taxon>
        <taxon>Jeotgalibaca</taxon>
    </lineage>
</organism>
<dbReference type="Gene3D" id="3.40.50.1000">
    <property type="entry name" value="HAD superfamily/HAD-like"/>
    <property type="match status" value="2"/>
</dbReference>
<feature type="binding site" evidence="8">
    <location>
        <position position="12"/>
    </location>
    <ligand>
        <name>Mg(2+)</name>
        <dbReference type="ChEBI" id="CHEBI:18420"/>
    </ligand>
</feature>
<dbReference type="NCBIfam" id="TIGR01457">
    <property type="entry name" value="HAD-SF-IIA-hyp2"/>
    <property type="match status" value="1"/>
</dbReference>
<dbReference type="GO" id="GO:0046872">
    <property type="term" value="F:metal ion binding"/>
    <property type="evidence" value="ECO:0007669"/>
    <property type="project" value="UniProtKB-KW"/>
</dbReference>
<accession>A0A6G7KCS4</accession>
<dbReference type="PANTHER" id="PTHR19288">
    <property type="entry name" value="4-NITROPHENYLPHOSPHATASE-RELATED"/>
    <property type="match status" value="1"/>
</dbReference>
<keyword evidence="10" id="KW-1185">Reference proteome</keyword>
<evidence type="ECO:0000256" key="4">
    <source>
        <dbReference type="ARBA" id="ARBA00022842"/>
    </source>
</evidence>